<dbReference type="GO" id="GO:0006355">
    <property type="term" value="P:regulation of DNA-templated transcription"/>
    <property type="evidence" value="ECO:0007669"/>
    <property type="project" value="InterPro"/>
</dbReference>
<dbReference type="CDD" id="cd00086">
    <property type="entry name" value="homeodomain"/>
    <property type="match status" value="1"/>
</dbReference>
<dbReference type="Proteomes" id="UP000775872">
    <property type="component" value="Unassembled WGS sequence"/>
</dbReference>
<keyword evidence="10" id="KW-1185">Reference proteome</keyword>
<evidence type="ECO:0000259" key="8">
    <source>
        <dbReference type="PROSITE" id="PS50157"/>
    </source>
</evidence>
<dbReference type="AlphaFoldDB" id="A0A9N9ZGU3"/>
<dbReference type="InterPro" id="IPR050224">
    <property type="entry name" value="TALE_homeobox"/>
</dbReference>
<dbReference type="InterPro" id="IPR001356">
    <property type="entry name" value="HD"/>
</dbReference>
<feature type="region of interest" description="Disordered" evidence="6">
    <location>
        <begin position="1"/>
        <end position="33"/>
    </location>
</feature>
<dbReference type="InterPro" id="IPR009057">
    <property type="entry name" value="Homeodomain-like_sf"/>
</dbReference>
<dbReference type="InterPro" id="IPR013087">
    <property type="entry name" value="Znf_C2H2_type"/>
</dbReference>
<proteinExistence type="predicted"/>
<keyword evidence="4" id="KW-0862">Zinc</keyword>
<evidence type="ECO:0000313" key="9">
    <source>
        <dbReference type="EMBL" id="CAH0055227.1"/>
    </source>
</evidence>
<dbReference type="Pfam" id="PF05920">
    <property type="entry name" value="Homeobox_KN"/>
    <property type="match status" value="1"/>
</dbReference>
<dbReference type="InterPro" id="IPR008422">
    <property type="entry name" value="KN_HD"/>
</dbReference>
<keyword evidence="3 5" id="KW-0539">Nucleus</keyword>
<name>A0A9N9ZGU3_9HYPO</name>
<feature type="DNA-binding region" description="Homeobox" evidence="5">
    <location>
        <begin position="159"/>
        <end position="221"/>
    </location>
</feature>
<dbReference type="SUPFAM" id="SSF46689">
    <property type="entry name" value="Homeodomain-like"/>
    <property type="match status" value="1"/>
</dbReference>
<evidence type="ECO:0008006" key="11">
    <source>
        <dbReference type="Google" id="ProtNLM"/>
    </source>
</evidence>
<dbReference type="PROSITE" id="PS50157">
    <property type="entry name" value="ZINC_FINGER_C2H2_2"/>
    <property type="match status" value="1"/>
</dbReference>
<evidence type="ECO:0000256" key="5">
    <source>
        <dbReference type="PROSITE-ProRule" id="PRU00108"/>
    </source>
</evidence>
<keyword evidence="1 5" id="KW-0238">DNA-binding</keyword>
<dbReference type="SMART" id="SM00355">
    <property type="entry name" value="ZnF_C2H2"/>
    <property type="match status" value="3"/>
</dbReference>
<keyword evidence="4" id="KW-0479">Metal-binding</keyword>
<protein>
    <recommendedName>
        <fullName evidence="11">Homeobox protein 4</fullName>
    </recommendedName>
</protein>
<sequence length="926" mass="102571">MAYIHGPGQDSVPHAEATSSDPGPPLRPVPAQSTPLVATETGLGALPGESSRGMTFAVQFGIQGTVFDTGLAPGMTLIEPNSMPGLVGGLPQSHHLDTPVGPPTPGFALPTDFDAPLAAANTINYGMSPSPSSFSWNTPNPGGLDTLPNVPHDSSSKPPAKIGNRFSKEAVRILRGWMSTHESSPYLSEEDKNILQSQTGLTEIQVTNWIANARRRRNKTRGSRSSTPNPGTSTTSPVPIPARPGTPMVGNSPHADPIQRWFDSPPEDEPAAASAIARAMASRSHRGSEGNPIDRGKSRISYGSSSASSAASSHSDSSSVMSNSSAVSWNSSSAPRKYARPRPHRKRHLRNPKAERKPLKAPFRPYQCTFCTDTFGTKHDWQRHEKSLHLSIDRWKCAPDESRMIQGKDNRPYCIFCGQADPDTEHLETHNPHVCQQRIFSRKDHLKQHLRLVHGAKLIESFAEHWKAPSPPVKSRCGFCGIALDSWSFRVDHLADHFKVGQSIADWKGDWGFEKSVLDMVENAIPPYLISTERSTPFPFVASAPAVESPRCAYEKIKLELLWYMQGHSDETGEIPDSDALQLEACRIIFASESRTPEEALTEPGAASWLRDLITSHEDIMRQAKFGPIRSEAESVSAAPSNISKSLFHGCPLEAQLQDFVFRAWTAGQLVVGDDELQSEAYRIIMRIDKEFAMPEFDFMEKWLVGLLGISQTWLQGFRQRMSSVLGDGVLHASDNMGAEQIPHVSSDAASGAGFGNMVQEDRIAQFSQPYFQPTLGAGMASMPSPENGDVPLSTDPTSQWDLSSRSIGTAQQPIDQRPTWVKTNFYILNDSKFHHYVTRELKRWVKATMSPNNPNFHVPSDEELRHQARFIMYDDDDIWNTTPADNCEWLRRFKCEAGIEKTQTDIEDQMDDFKHDEHRDKEENL</sequence>
<feature type="compositionally biased region" description="Low complexity" evidence="6">
    <location>
        <begin position="299"/>
        <end position="334"/>
    </location>
</feature>
<dbReference type="GO" id="GO:0008270">
    <property type="term" value="F:zinc ion binding"/>
    <property type="evidence" value="ECO:0007669"/>
    <property type="project" value="UniProtKB-KW"/>
</dbReference>
<accession>A0A9N9ZGU3</accession>
<dbReference type="PROSITE" id="PS00028">
    <property type="entry name" value="ZINC_FINGER_C2H2_1"/>
    <property type="match status" value="1"/>
</dbReference>
<evidence type="ECO:0000256" key="4">
    <source>
        <dbReference type="PROSITE-ProRule" id="PRU00042"/>
    </source>
</evidence>
<feature type="region of interest" description="Disordered" evidence="6">
    <location>
        <begin position="134"/>
        <end position="164"/>
    </location>
</feature>
<dbReference type="SMART" id="SM00389">
    <property type="entry name" value="HOX"/>
    <property type="match status" value="1"/>
</dbReference>
<feature type="domain" description="Homeobox" evidence="7">
    <location>
        <begin position="157"/>
        <end position="220"/>
    </location>
</feature>
<evidence type="ECO:0000256" key="6">
    <source>
        <dbReference type="SAM" id="MobiDB-lite"/>
    </source>
</evidence>
<dbReference type="PROSITE" id="PS50071">
    <property type="entry name" value="HOMEOBOX_2"/>
    <property type="match status" value="1"/>
</dbReference>
<dbReference type="Gene3D" id="3.30.160.60">
    <property type="entry name" value="Classic Zinc Finger"/>
    <property type="match status" value="1"/>
</dbReference>
<dbReference type="GO" id="GO:0005634">
    <property type="term" value="C:nucleus"/>
    <property type="evidence" value="ECO:0007669"/>
    <property type="project" value="UniProtKB-SubCell"/>
</dbReference>
<feature type="compositionally biased region" description="Basic residues" evidence="6">
    <location>
        <begin position="213"/>
        <end position="222"/>
    </location>
</feature>
<keyword evidence="2 5" id="KW-0371">Homeobox</keyword>
<feature type="compositionally biased region" description="Basic and acidic residues" evidence="6">
    <location>
        <begin position="912"/>
        <end position="926"/>
    </location>
</feature>
<dbReference type="Gene3D" id="1.10.10.60">
    <property type="entry name" value="Homeodomain-like"/>
    <property type="match status" value="1"/>
</dbReference>
<keyword evidence="4" id="KW-0863">Zinc-finger</keyword>
<feature type="region of interest" description="Disordered" evidence="6">
    <location>
        <begin position="210"/>
        <end position="358"/>
    </location>
</feature>
<evidence type="ECO:0000256" key="1">
    <source>
        <dbReference type="ARBA" id="ARBA00023125"/>
    </source>
</evidence>
<evidence type="ECO:0000259" key="7">
    <source>
        <dbReference type="PROSITE" id="PS50071"/>
    </source>
</evidence>
<reference evidence="10" key="1">
    <citation type="submission" date="2019-06" db="EMBL/GenBank/DDBJ databases">
        <authorList>
            <person name="Broberg M."/>
        </authorList>
    </citation>
    <scope>NUCLEOTIDE SEQUENCE [LARGE SCALE GENOMIC DNA]</scope>
</reference>
<feature type="compositionally biased region" description="Basic residues" evidence="6">
    <location>
        <begin position="337"/>
        <end position="351"/>
    </location>
</feature>
<feature type="region of interest" description="Disordered" evidence="6">
    <location>
        <begin position="906"/>
        <end position="926"/>
    </location>
</feature>
<evidence type="ECO:0000313" key="10">
    <source>
        <dbReference type="Proteomes" id="UP000775872"/>
    </source>
</evidence>
<comment type="caution">
    <text evidence="9">The sequence shown here is derived from an EMBL/GenBank/DDBJ whole genome shotgun (WGS) entry which is preliminary data.</text>
</comment>
<dbReference type="OrthoDB" id="10056939at2759"/>
<dbReference type="EMBL" id="CABFOC020000054">
    <property type="protein sequence ID" value="CAH0055227.1"/>
    <property type="molecule type" value="Genomic_DNA"/>
</dbReference>
<reference evidence="9 10" key="2">
    <citation type="submission" date="2021-10" db="EMBL/GenBank/DDBJ databases">
        <authorList>
            <person name="Piombo E."/>
        </authorList>
    </citation>
    <scope>NUCLEOTIDE SEQUENCE [LARGE SCALE GENOMIC DNA]</scope>
</reference>
<feature type="compositionally biased region" description="Basic and acidic residues" evidence="6">
    <location>
        <begin position="286"/>
        <end position="297"/>
    </location>
</feature>
<feature type="compositionally biased region" description="Low complexity" evidence="6">
    <location>
        <begin position="271"/>
        <end position="282"/>
    </location>
</feature>
<feature type="region of interest" description="Disordered" evidence="6">
    <location>
        <begin position="779"/>
        <end position="803"/>
    </location>
</feature>
<gene>
    <name evidence="9" type="ORF">CSOL1703_00017131</name>
</gene>
<feature type="domain" description="C2H2-type" evidence="8">
    <location>
        <begin position="366"/>
        <end position="389"/>
    </location>
</feature>
<comment type="subcellular location">
    <subcellularLocation>
        <location evidence="5">Nucleus</location>
    </subcellularLocation>
</comment>
<dbReference type="GO" id="GO:0003677">
    <property type="term" value="F:DNA binding"/>
    <property type="evidence" value="ECO:0007669"/>
    <property type="project" value="UniProtKB-UniRule"/>
</dbReference>
<evidence type="ECO:0000256" key="3">
    <source>
        <dbReference type="ARBA" id="ARBA00023242"/>
    </source>
</evidence>
<organism evidence="9 10">
    <name type="scientific">Clonostachys solani</name>
    <dbReference type="NCBI Taxonomy" id="160281"/>
    <lineage>
        <taxon>Eukaryota</taxon>
        <taxon>Fungi</taxon>
        <taxon>Dikarya</taxon>
        <taxon>Ascomycota</taxon>
        <taxon>Pezizomycotina</taxon>
        <taxon>Sordariomycetes</taxon>
        <taxon>Hypocreomycetidae</taxon>
        <taxon>Hypocreales</taxon>
        <taxon>Bionectriaceae</taxon>
        <taxon>Clonostachys</taxon>
    </lineage>
</organism>
<feature type="compositionally biased region" description="Low complexity" evidence="6">
    <location>
        <begin position="223"/>
        <end position="237"/>
    </location>
</feature>
<dbReference type="PANTHER" id="PTHR11850">
    <property type="entry name" value="HOMEOBOX PROTEIN TRANSCRIPTION FACTORS"/>
    <property type="match status" value="1"/>
</dbReference>
<evidence type="ECO:0000256" key="2">
    <source>
        <dbReference type="ARBA" id="ARBA00023155"/>
    </source>
</evidence>